<sequence>MAGGARMADGKHSGALGAVYGATRPDEVAALYDDWAETYDGEMAAAGYRHPTICLALLARHLPRGSTPILDAGAGTGLIGEWLGIMGYGDVEALDISEGMLAVAARKGAYAALHRLALGGPLPFADATYAGIVSAGVFTSGHVGAEGLDELIRILKPGGVLVLTVKNTLWEGGFAARIAEMEAARLVSRVEETEPYVSMPGEAGTVPSRGLALRRG</sequence>
<evidence type="ECO:0000259" key="1">
    <source>
        <dbReference type="Pfam" id="PF08241"/>
    </source>
</evidence>
<dbReference type="PANTHER" id="PTHR43464:SF23">
    <property type="entry name" value="JUVENILE HORMONE ACID O-METHYLTRANSFERASE"/>
    <property type="match status" value="1"/>
</dbReference>
<protein>
    <submittedName>
        <fullName evidence="2">SAM-dependent methyltransferase</fullName>
    </submittedName>
</protein>
<dbReference type="InterPro" id="IPR029063">
    <property type="entry name" value="SAM-dependent_MTases_sf"/>
</dbReference>
<dbReference type="GO" id="GO:0032259">
    <property type="term" value="P:methylation"/>
    <property type="evidence" value="ECO:0007669"/>
    <property type="project" value="UniProtKB-KW"/>
</dbReference>
<dbReference type="Gene3D" id="3.40.50.150">
    <property type="entry name" value="Vaccinia Virus protein VP39"/>
    <property type="match status" value="1"/>
</dbReference>
<proteinExistence type="predicted"/>
<dbReference type="PANTHER" id="PTHR43464">
    <property type="entry name" value="METHYLTRANSFERASE"/>
    <property type="match status" value="1"/>
</dbReference>
<dbReference type="OrthoDB" id="9807911at2"/>
<evidence type="ECO:0000313" key="3">
    <source>
        <dbReference type="Proteomes" id="UP000241229"/>
    </source>
</evidence>
<keyword evidence="2" id="KW-0489">Methyltransferase</keyword>
<dbReference type="EMBL" id="PXYK01000046">
    <property type="protein sequence ID" value="PSJ50985.1"/>
    <property type="molecule type" value="Genomic_DNA"/>
</dbReference>
<accession>A0A2P7RLE0</accession>
<reference evidence="2 3" key="1">
    <citation type="submission" date="2018-03" db="EMBL/GenBank/DDBJ databases">
        <title>The draft genome of Mesorhizobium sp. 6GN-30.</title>
        <authorList>
            <person name="Liu L."/>
            <person name="Li L."/>
            <person name="Wang T."/>
            <person name="Zhang X."/>
            <person name="Liang L."/>
        </authorList>
    </citation>
    <scope>NUCLEOTIDE SEQUENCE [LARGE SCALE GENOMIC DNA]</scope>
    <source>
        <strain evidence="2 3">6GN30</strain>
    </source>
</reference>
<dbReference type="GO" id="GO:0010420">
    <property type="term" value="F:polyprenyldihydroxybenzoate methyltransferase activity"/>
    <property type="evidence" value="ECO:0007669"/>
    <property type="project" value="TreeGrafter"/>
</dbReference>
<keyword evidence="2" id="KW-0808">Transferase</keyword>
<dbReference type="Proteomes" id="UP000241229">
    <property type="component" value="Unassembled WGS sequence"/>
</dbReference>
<evidence type="ECO:0000313" key="2">
    <source>
        <dbReference type="EMBL" id="PSJ50985.1"/>
    </source>
</evidence>
<dbReference type="AlphaFoldDB" id="A0A2P7RLE0"/>
<dbReference type="SUPFAM" id="SSF53335">
    <property type="entry name" value="S-adenosyl-L-methionine-dependent methyltransferases"/>
    <property type="match status" value="1"/>
</dbReference>
<dbReference type="InterPro" id="IPR013216">
    <property type="entry name" value="Methyltransf_11"/>
</dbReference>
<name>A0A2P7RLE0_9HYPH</name>
<dbReference type="CDD" id="cd02440">
    <property type="entry name" value="AdoMet_MTases"/>
    <property type="match status" value="1"/>
</dbReference>
<keyword evidence="3" id="KW-1185">Reference proteome</keyword>
<feature type="domain" description="Methyltransferase type 11" evidence="1">
    <location>
        <begin position="70"/>
        <end position="163"/>
    </location>
</feature>
<comment type="caution">
    <text evidence="2">The sequence shown here is derived from an EMBL/GenBank/DDBJ whole genome shotgun (WGS) entry which is preliminary data.</text>
</comment>
<gene>
    <name evidence="2" type="ORF">C7I84_27975</name>
</gene>
<dbReference type="Pfam" id="PF08241">
    <property type="entry name" value="Methyltransf_11"/>
    <property type="match status" value="1"/>
</dbReference>
<organism evidence="2 3">
    <name type="scientific">Kumtagia ephedrae</name>
    <dbReference type="NCBI Taxonomy" id="2116701"/>
    <lineage>
        <taxon>Bacteria</taxon>
        <taxon>Pseudomonadati</taxon>
        <taxon>Pseudomonadota</taxon>
        <taxon>Alphaproteobacteria</taxon>
        <taxon>Hyphomicrobiales</taxon>
        <taxon>Phyllobacteriaceae</taxon>
        <taxon>Kumtagia</taxon>
    </lineage>
</organism>